<dbReference type="Proteomes" id="UP000070442">
    <property type="component" value="Unassembled WGS sequence"/>
</dbReference>
<organism evidence="7 8">
    <name type="scientific">Aedoeadaptatus coxii</name>
    <dbReference type="NCBI Taxonomy" id="755172"/>
    <lineage>
        <taxon>Bacteria</taxon>
        <taxon>Bacillati</taxon>
        <taxon>Bacillota</taxon>
        <taxon>Tissierellia</taxon>
        <taxon>Tissierellales</taxon>
        <taxon>Peptoniphilaceae</taxon>
        <taxon>Aedoeadaptatus</taxon>
    </lineage>
</organism>
<dbReference type="InterPro" id="IPR023353">
    <property type="entry name" value="LemA-like_dom_sf"/>
</dbReference>
<gene>
    <name evidence="7" type="ORF">HMPREF1863_00848</name>
</gene>
<evidence type="ECO:0000256" key="1">
    <source>
        <dbReference type="ARBA" id="ARBA00004167"/>
    </source>
</evidence>
<evidence type="ECO:0000313" key="7">
    <source>
        <dbReference type="EMBL" id="KXB67122.1"/>
    </source>
</evidence>
<dbReference type="EMBL" id="LSDG01000023">
    <property type="protein sequence ID" value="KXB67122.1"/>
    <property type="molecule type" value="Genomic_DNA"/>
</dbReference>
<protein>
    <submittedName>
        <fullName evidence="7">LemA family protein</fullName>
    </submittedName>
</protein>
<dbReference type="PANTHER" id="PTHR34478">
    <property type="entry name" value="PROTEIN LEMA"/>
    <property type="match status" value="1"/>
</dbReference>
<dbReference type="InterPro" id="IPR007156">
    <property type="entry name" value="MamQ_LemA"/>
</dbReference>
<name>A0A134AHD2_9FIRM</name>
<comment type="similarity">
    <text evidence="2">Belongs to the LemA family.</text>
</comment>
<sequence length="183" mass="20520">MKKFLPVILIVLAVVGLFGSTYNKLQVKDEDVNQAWAQVENTMQRRADLIPNLVETVKGYAKHEEDVFTKVTEARSAVQSAKTPGEYAAANEQMNEAIRNINVVAEAYPDLKANESFQNLQAELAGTENRIAVERKRYNEKVADFNKAVKHFPTNLVAKMLGFGPREYFQLAEGADKVPTVKF</sequence>
<evidence type="ECO:0000256" key="6">
    <source>
        <dbReference type="SAM" id="Coils"/>
    </source>
</evidence>
<feature type="coiled-coil region" evidence="6">
    <location>
        <begin position="87"/>
        <end position="137"/>
    </location>
</feature>
<dbReference type="Pfam" id="PF04011">
    <property type="entry name" value="LemA"/>
    <property type="match status" value="1"/>
</dbReference>
<dbReference type="RefSeq" id="WP_068367570.1">
    <property type="nucleotide sequence ID" value="NZ_CALTYF010000012.1"/>
</dbReference>
<reference evidence="8" key="1">
    <citation type="submission" date="2016-01" db="EMBL/GenBank/DDBJ databases">
        <authorList>
            <person name="Mitreva M."/>
            <person name="Pepin K.H."/>
            <person name="Mihindukulasuriya K.A."/>
            <person name="Fulton R."/>
            <person name="Fronick C."/>
            <person name="O'Laughlin M."/>
            <person name="Miner T."/>
            <person name="Herter B."/>
            <person name="Rosa B.A."/>
            <person name="Cordes M."/>
            <person name="Tomlinson C."/>
            <person name="Wollam A."/>
            <person name="Palsikar V.B."/>
            <person name="Mardis E.R."/>
            <person name="Wilson R.K."/>
        </authorList>
    </citation>
    <scope>NUCLEOTIDE SEQUENCE [LARGE SCALE GENOMIC DNA]</scope>
    <source>
        <strain evidence="8">DNF00729</strain>
    </source>
</reference>
<dbReference type="SUPFAM" id="SSF140478">
    <property type="entry name" value="LemA-like"/>
    <property type="match status" value="1"/>
</dbReference>
<evidence type="ECO:0000256" key="3">
    <source>
        <dbReference type="ARBA" id="ARBA00022692"/>
    </source>
</evidence>
<dbReference type="Gene3D" id="1.20.1440.20">
    <property type="entry name" value="LemA-like domain"/>
    <property type="match status" value="1"/>
</dbReference>
<evidence type="ECO:0000256" key="5">
    <source>
        <dbReference type="ARBA" id="ARBA00023136"/>
    </source>
</evidence>
<comment type="subcellular location">
    <subcellularLocation>
        <location evidence="1">Membrane</location>
        <topology evidence="1">Single-pass membrane protein</topology>
    </subcellularLocation>
</comment>
<keyword evidence="8" id="KW-1185">Reference proteome</keyword>
<dbReference type="AlphaFoldDB" id="A0A134AHD2"/>
<keyword evidence="6" id="KW-0175">Coiled coil</keyword>
<dbReference type="STRING" id="755172.HMPREF1863_00848"/>
<dbReference type="PATRIC" id="fig|755172.3.peg.817"/>
<dbReference type="PANTHER" id="PTHR34478:SF2">
    <property type="entry name" value="MEMBRANE PROTEIN"/>
    <property type="match status" value="1"/>
</dbReference>
<keyword evidence="4" id="KW-1133">Transmembrane helix</keyword>
<comment type="caution">
    <text evidence="7">The sequence shown here is derived from an EMBL/GenBank/DDBJ whole genome shotgun (WGS) entry which is preliminary data.</text>
</comment>
<evidence type="ECO:0000313" key="8">
    <source>
        <dbReference type="Proteomes" id="UP000070442"/>
    </source>
</evidence>
<keyword evidence="5" id="KW-0472">Membrane</keyword>
<keyword evidence="3" id="KW-0812">Transmembrane</keyword>
<proteinExistence type="inferred from homology"/>
<dbReference type="OrthoDB" id="9804152at2"/>
<evidence type="ECO:0000256" key="4">
    <source>
        <dbReference type="ARBA" id="ARBA00022989"/>
    </source>
</evidence>
<dbReference type="GO" id="GO:0016020">
    <property type="term" value="C:membrane"/>
    <property type="evidence" value="ECO:0007669"/>
    <property type="project" value="UniProtKB-SubCell"/>
</dbReference>
<accession>A0A134AHD2</accession>
<evidence type="ECO:0000256" key="2">
    <source>
        <dbReference type="ARBA" id="ARBA00008854"/>
    </source>
</evidence>